<keyword evidence="2" id="KW-1133">Transmembrane helix</keyword>
<sequence length="109" mass="12289">MGELEKANDSTDDPTVVAGQAAKEDDESKQPKNRKEARKAKREERKKNPRGPIRYLPVWLRLLIVIALCFAGLVVGLMVGYGLIGDGENPQDVLKIEFWESIYDYIQGK</sequence>
<feature type="transmembrane region" description="Helical" evidence="2">
    <location>
        <begin position="58"/>
        <end position="84"/>
    </location>
</feature>
<keyword evidence="3" id="KW-0240">DNA-directed RNA polymerase</keyword>
<keyword evidence="3" id="KW-0804">Transcription</keyword>
<evidence type="ECO:0000313" key="4">
    <source>
        <dbReference type="Proteomes" id="UP000812672"/>
    </source>
</evidence>
<keyword evidence="2" id="KW-0812">Transmembrane</keyword>
<comment type="caution">
    <text evidence="3">The sequence shown here is derived from an EMBL/GenBank/DDBJ whole genome shotgun (WGS) entry which is preliminary data.</text>
</comment>
<accession>A0ABS6GRV3</accession>
<evidence type="ECO:0000256" key="1">
    <source>
        <dbReference type="SAM" id="MobiDB-lite"/>
    </source>
</evidence>
<gene>
    <name evidence="3" type="ORF">KQ486_12675</name>
</gene>
<proteinExistence type="predicted"/>
<dbReference type="GO" id="GO:0000428">
    <property type="term" value="C:DNA-directed RNA polymerase complex"/>
    <property type="evidence" value="ECO:0007669"/>
    <property type="project" value="UniProtKB-KW"/>
</dbReference>
<feature type="compositionally biased region" description="Basic and acidic residues" evidence="1">
    <location>
        <begin position="22"/>
        <end position="34"/>
    </location>
</feature>
<evidence type="ECO:0000256" key="2">
    <source>
        <dbReference type="SAM" id="Phobius"/>
    </source>
</evidence>
<name>A0ABS6GRV3_9BACI</name>
<keyword evidence="4" id="KW-1185">Reference proteome</keyword>
<dbReference type="Proteomes" id="UP000812672">
    <property type="component" value="Unassembled WGS sequence"/>
</dbReference>
<dbReference type="InterPro" id="IPR024596">
    <property type="entry name" value="RNApol_su_b/EpuA"/>
</dbReference>
<keyword evidence="2" id="KW-0472">Membrane</keyword>
<organism evidence="3 4">
    <name type="scientific">Allobacillus halotolerans</name>
    <dbReference type="NCBI Taxonomy" id="570278"/>
    <lineage>
        <taxon>Bacteria</taxon>
        <taxon>Bacillati</taxon>
        <taxon>Bacillota</taxon>
        <taxon>Bacilli</taxon>
        <taxon>Bacillales</taxon>
        <taxon>Bacillaceae</taxon>
        <taxon>Allobacillus</taxon>
    </lineage>
</organism>
<reference evidence="3 4" key="1">
    <citation type="journal article" date="2011" name="Int. J. Syst. Evol. Microbiol.">
        <title>Allobacillus halotolerans gen. nov., sp. nov. isolated from shrimp paste.</title>
        <authorList>
            <person name="Sheu S.Y."/>
            <person name="Arun A.B."/>
            <person name="Jiang S.R."/>
            <person name="Young C.C."/>
            <person name="Chen W.M."/>
        </authorList>
    </citation>
    <scope>NUCLEOTIDE SEQUENCE [LARGE SCALE GENOMIC DNA]</scope>
    <source>
        <strain evidence="3 4">LMG 24826</strain>
    </source>
</reference>
<dbReference type="EMBL" id="JAHLZF010000024">
    <property type="protein sequence ID" value="MBU6081869.1"/>
    <property type="molecule type" value="Genomic_DNA"/>
</dbReference>
<protein>
    <submittedName>
        <fullName evidence="3">DNA-directed RNA polymerase subunit beta</fullName>
    </submittedName>
</protein>
<dbReference type="Pfam" id="PF11772">
    <property type="entry name" value="EpuA"/>
    <property type="match status" value="1"/>
</dbReference>
<evidence type="ECO:0000313" key="3">
    <source>
        <dbReference type="EMBL" id="MBU6081869.1"/>
    </source>
</evidence>
<feature type="region of interest" description="Disordered" evidence="1">
    <location>
        <begin position="1"/>
        <end position="47"/>
    </location>
</feature>